<sequence>MESEKRYYSYFVPSSPLQMILRRVEESKISIMQLPFQLFTFYPTRVSLLRYVRQQLSLEHGKRNRSKLFVLGGILVVAFIVMKRRGIYRSLSAFPYLNLFQSASQLTNSSTKILRYEISRKAISTYGYIISLVCNLVNKFDSSFKASDTQQSDITSIQSLVRKRSEKILQFYRTIQDNPPVVLNLEETMYNQIQAIFDLLEVLLMQRKESQNEYTHPYNLKTTSVGHSKTEQRDKVFKPLESNNYNVQIDKENSPCNAYEKLNNAISLTERLTRDLAIE</sequence>
<evidence type="ECO:0000256" key="1">
    <source>
        <dbReference type="SAM" id="Phobius"/>
    </source>
</evidence>
<feature type="transmembrane region" description="Helical" evidence="1">
    <location>
        <begin position="66"/>
        <end position="82"/>
    </location>
</feature>
<organism evidence="2 3">
    <name type="scientific">Galdieria partita</name>
    <dbReference type="NCBI Taxonomy" id="83374"/>
    <lineage>
        <taxon>Eukaryota</taxon>
        <taxon>Rhodophyta</taxon>
        <taxon>Bangiophyceae</taxon>
        <taxon>Galdieriales</taxon>
        <taxon>Galdieriaceae</taxon>
        <taxon>Galdieria</taxon>
    </lineage>
</organism>
<dbReference type="Proteomes" id="UP001061958">
    <property type="component" value="Unassembled WGS sequence"/>
</dbReference>
<dbReference type="EMBL" id="BQMJ01000021">
    <property type="protein sequence ID" value="GJQ11161.1"/>
    <property type="molecule type" value="Genomic_DNA"/>
</dbReference>
<proteinExistence type="predicted"/>
<evidence type="ECO:0000313" key="3">
    <source>
        <dbReference type="Proteomes" id="UP001061958"/>
    </source>
</evidence>
<reference evidence="2" key="2">
    <citation type="submission" date="2022-01" db="EMBL/GenBank/DDBJ databases">
        <authorList>
            <person name="Hirooka S."/>
            <person name="Miyagishima S.Y."/>
        </authorList>
    </citation>
    <scope>NUCLEOTIDE SEQUENCE</scope>
    <source>
        <strain evidence="2">NBRC 102759</strain>
    </source>
</reference>
<dbReference type="OrthoDB" id="10408461at2759"/>
<keyword evidence="1" id="KW-1133">Transmembrane helix</keyword>
<keyword evidence="1" id="KW-0472">Membrane</keyword>
<accession>A0A9C7PWP5</accession>
<dbReference type="AlphaFoldDB" id="A0A9C7PWP5"/>
<name>A0A9C7PWP5_9RHOD</name>
<reference evidence="2" key="1">
    <citation type="journal article" date="2022" name="Proc. Natl. Acad. Sci. U.S.A.">
        <title>Life cycle and functional genomics of the unicellular red alga Galdieria for elucidating algal and plant evolution and industrial use.</title>
        <authorList>
            <person name="Hirooka S."/>
            <person name="Itabashi T."/>
            <person name="Ichinose T.M."/>
            <person name="Onuma R."/>
            <person name="Fujiwara T."/>
            <person name="Yamashita S."/>
            <person name="Jong L.W."/>
            <person name="Tomita R."/>
            <person name="Iwane A.H."/>
            <person name="Miyagishima S.Y."/>
        </authorList>
    </citation>
    <scope>NUCLEOTIDE SEQUENCE</scope>
    <source>
        <strain evidence="2">NBRC 102759</strain>
    </source>
</reference>
<evidence type="ECO:0000313" key="2">
    <source>
        <dbReference type="EMBL" id="GJQ11161.1"/>
    </source>
</evidence>
<protein>
    <submittedName>
        <fullName evidence="2">Uncharacterized protein</fullName>
    </submittedName>
</protein>
<keyword evidence="3" id="KW-1185">Reference proteome</keyword>
<comment type="caution">
    <text evidence="2">The sequence shown here is derived from an EMBL/GenBank/DDBJ whole genome shotgun (WGS) entry which is preliminary data.</text>
</comment>
<keyword evidence="1" id="KW-0812">Transmembrane</keyword>
<gene>
    <name evidence="2" type="ORF">GpartN1_g2952.t1</name>
</gene>